<name>A0A067F4C8_CITSI</name>
<accession>A0A067F4C8</accession>
<evidence type="ECO:0000313" key="1">
    <source>
        <dbReference type="EMBL" id="KDO58342.1"/>
    </source>
</evidence>
<dbReference type="Proteomes" id="UP000027120">
    <property type="component" value="Unassembled WGS sequence"/>
</dbReference>
<organism evidence="1 2">
    <name type="scientific">Citrus sinensis</name>
    <name type="common">Sweet orange</name>
    <name type="synonym">Citrus aurantium var. sinensis</name>
    <dbReference type="NCBI Taxonomy" id="2711"/>
    <lineage>
        <taxon>Eukaryota</taxon>
        <taxon>Viridiplantae</taxon>
        <taxon>Streptophyta</taxon>
        <taxon>Embryophyta</taxon>
        <taxon>Tracheophyta</taxon>
        <taxon>Spermatophyta</taxon>
        <taxon>Magnoliopsida</taxon>
        <taxon>eudicotyledons</taxon>
        <taxon>Gunneridae</taxon>
        <taxon>Pentapetalae</taxon>
        <taxon>rosids</taxon>
        <taxon>malvids</taxon>
        <taxon>Sapindales</taxon>
        <taxon>Rutaceae</taxon>
        <taxon>Aurantioideae</taxon>
        <taxon>Citrus</taxon>
    </lineage>
</organism>
<gene>
    <name evidence="1" type="ORF">CISIN_1g0381691mg</name>
</gene>
<sequence length="40" mass="4484">FSFVFAPCLVSLLLDTICKNLHQLQSQILLTASVYLSKTQ</sequence>
<dbReference type="EMBL" id="KK784950">
    <property type="protein sequence ID" value="KDO58342.1"/>
    <property type="molecule type" value="Genomic_DNA"/>
</dbReference>
<protein>
    <submittedName>
        <fullName evidence="1">Uncharacterized protein</fullName>
    </submittedName>
</protein>
<evidence type="ECO:0000313" key="2">
    <source>
        <dbReference type="Proteomes" id="UP000027120"/>
    </source>
</evidence>
<feature type="non-terminal residue" evidence="1">
    <location>
        <position position="40"/>
    </location>
</feature>
<keyword evidence="2" id="KW-1185">Reference proteome</keyword>
<dbReference type="AlphaFoldDB" id="A0A067F4C8"/>
<proteinExistence type="predicted"/>
<feature type="non-terminal residue" evidence="1">
    <location>
        <position position="1"/>
    </location>
</feature>
<reference evidence="1 2" key="1">
    <citation type="submission" date="2014-04" db="EMBL/GenBank/DDBJ databases">
        <authorList>
            <consortium name="International Citrus Genome Consortium"/>
            <person name="Gmitter F."/>
            <person name="Chen C."/>
            <person name="Farmerie W."/>
            <person name="Harkins T."/>
            <person name="Desany B."/>
            <person name="Mohiuddin M."/>
            <person name="Kodira C."/>
            <person name="Borodovsky M."/>
            <person name="Lomsadze A."/>
            <person name="Burns P."/>
            <person name="Jenkins J."/>
            <person name="Prochnik S."/>
            <person name="Shu S."/>
            <person name="Chapman J."/>
            <person name="Pitluck S."/>
            <person name="Schmutz J."/>
            <person name="Rokhsar D."/>
        </authorList>
    </citation>
    <scope>NUCLEOTIDE SEQUENCE</scope>
</reference>